<keyword evidence="2" id="KW-0732">Signal</keyword>
<dbReference type="SUPFAM" id="SSF57196">
    <property type="entry name" value="EGF/Laminin"/>
    <property type="match status" value="2"/>
</dbReference>
<comment type="caution">
    <text evidence="4">The sequence shown here is derived from an EMBL/GenBank/DDBJ whole genome shotgun (WGS) entry which is preliminary data.</text>
</comment>
<evidence type="ECO:0000256" key="2">
    <source>
        <dbReference type="SAM" id="SignalP"/>
    </source>
</evidence>
<evidence type="ECO:0000256" key="1">
    <source>
        <dbReference type="PROSITE-ProRule" id="PRU00461"/>
    </source>
</evidence>
<accession>A0ABQ9FZK8</accession>
<dbReference type="InterPro" id="IPR000033">
    <property type="entry name" value="LDLR_classB_rpt"/>
</dbReference>
<dbReference type="SUPFAM" id="SSF63825">
    <property type="entry name" value="YWTD domain"/>
    <property type="match status" value="3"/>
</dbReference>
<feature type="domain" description="EGF-like" evidence="3">
    <location>
        <begin position="600"/>
        <end position="613"/>
    </location>
</feature>
<reference evidence="4 5" key="1">
    <citation type="submission" date="2022-12" db="EMBL/GenBank/DDBJ databases">
        <title>Chromosome-level genome of Tegillarca granosa.</title>
        <authorList>
            <person name="Kim J."/>
        </authorList>
    </citation>
    <scope>NUCLEOTIDE SEQUENCE [LARGE SCALE GENOMIC DNA]</scope>
    <source>
        <strain evidence="4">Teg-2019</strain>
        <tissue evidence="4">Adductor muscle</tissue>
    </source>
</reference>
<dbReference type="InterPro" id="IPR050778">
    <property type="entry name" value="Cueball_EGF_LRP_Nidogen"/>
</dbReference>
<dbReference type="PROSITE" id="PS51120">
    <property type="entry name" value="LDLRB"/>
    <property type="match status" value="2"/>
</dbReference>
<dbReference type="PANTHER" id="PTHR46513">
    <property type="entry name" value="VITELLOGENIN RECEPTOR-LIKE PROTEIN-RELATED-RELATED"/>
    <property type="match status" value="1"/>
</dbReference>
<evidence type="ECO:0000259" key="3">
    <source>
        <dbReference type="PROSITE" id="PS01186"/>
    </source>
</evidence>
<dbReference type="PANTHER" id="PTHR46513:SF13">
    <property type="entry name" value="EGF-LIKE DOMAIN-CONTAINING PROTEIN"/>
    <property type="match status" value="1"/>
</dbReference>
<proteinExistence type="predicted"/>
<gene>
    <name evidence="4" type="ORF">KUTeg_000672</name>
</gene>
<name>A0ABQ9FZK8_TEGGR</name>
<feature type="repeat" description="LDL-receptor class B" evidence="1">
    <location>
        <begin position="764"/>
        <end position="808"/>
    </location>
</feature>
<dbReference type="InterPro" id="IPR011042">
    <property type="entry name" value="6-blade_b-propeller_TolB-like"/>
</dbReference>
<dbReference type="InterPro" id="IPR000742">
    <property type="entry name" value="EGF"/>
</dbReference>
<protein>
    <recommendedName>
        <fullName evidence="3">EGF-like domain-containing protein</fullName>
    </recommendedName>
</protein>
<dbReference type="SMART" id="SM00181">
    <property type="entry name" value="EGF"/>
    <property type="match status" value="2"/>
</dbReference>
<feature type="signal peptide" evidence="2">
    <location>
        <begin position="1"/>
        <end position="24"/>
    </location>
</feature>
<sequence length="1140" mass="127728">MASTCIYVFIVSISFMMDFKSVHGVGNGLMVSSYSNFQGRITAYQGDIDTLRTLSTPPTSLLSVQYSFITSLTAEPKYKNLYLLDVQYKSIYKLNNTDINFSNSNMSFTRLHEGISVALGTIVFDWISRNIYWTDRYHNWISMMPVTTNDTLMFRAVVEEGVSVPVALAIDPKAGLLFWSDTQPSVRIEWSNLLGEKRDVMLVGNMKFVISLSVDPSAKKLYYADYIRQTVEEVDYGGLNRKVIIRLNTYQLTDITFYQNYLCLLDQRYYYAFCITKSGQRVVRDLVGGKPWGACVFDENTQSQPFTANHSISGKGLIYTNGTDMCILHITVITGSNIKPVCIVSNLGNGISYLQADSNNGKIHFWNSTGQMLQTYDLLSNKTRFITYTGMLTGLFFDWIADDLYWSEGVNNRIKLASLNVNSGGVIAITQTPKPRYLTGNPHKNMLYWISGEGSSVAILGGKFDGTGIKTIVPSANLHAPFGLVYDEVRNRLYWIDRGQAESIVVDGTGSELHLSLGPGANSLLIYKDYLVWTTNLSELKAAFLESSNSQKTFGLQSYGIITGICAYDSRLQRKEKGPCEIDNGGCQHICIPSSSGPKCRCKIGFTINGTRCQSVPLKNNFALLVDFTHDMIFQIPTGLPSVNESNFVALDIPEIKSPIGVVYDAKTGYIYWSELYNKQIKRVQLGGTNVTTILKLDKLYPDRMVMDQTTGYIYYTAIKMNGNDPISYIGVLRLDVDLDKPKNKQLVQGLHEPRCLAIHPKRGLLFWGEIGQTQSFIGKANMDGSESAVFYRDHVTTPIGLAMDYTDAKEYLYWADLVDDQIKRISIIDKQDFNVFYVDRKTTHPSDVFLQGAYLYYISWNKREISKINKSTGKKVDWMPDLPDLGRLDNLKMFPEDLQRVESRCENGNGGCSTFCLAKPNGVTVCSCEDGVKMRTDGRTCENVCMSTIPNGIINKNCTIYPGALCGYTCGEKHKRNTNINQITCLKNTSWSEINLCGEITCNINSISIQNGKVKSGCLGKVQDICEYSCDSGFESKNPSQTFSAYQLVFGQLHVTLRSGFDMVYLIDIAKVLDTVLRSGMFLTGGFNKCEYLPGKSACRFYCSNGYVSTYPETTVVECQSDATWTVPPEKLVYKYVIF</sequence>
<dbReference type="PROSITE" id="PS01186">
    <property type="entry name" value="EGF_2"/>
    <property type="match status" value="1"/>
</dbReference>
<dbReference type="SMART" id="SM00135">
    <property type="entry name" value="LY"/>
    <property type="match status" value="8"/>
</dbReference>
<organism evidence="4 5">
    <name type="scientific">Tegillarca granosa</name>
    <name type="common">Malaysian cockle</name>
    <name type="synonym">Anadara granosa</name>
    <dbReference type="NCBI Taxonomy" id="220873"/>
    <lineage>
        <taxon>Eukaryota</taxon>
        <taxon>Metazoa</taxon>
        <taxon>Spiralia</taxon>
        <taxon>Lophotrochozoa</taxon>
        <taxon>Mollusca</taxon>
        <taxon>Bivalvia</taxon>
        <taxon>Autobranchia</taxon>
        <taxon>Pteriomorphia</taxon>
        <taxon>Arcoida</taxon>
        <taxon>Arcoidea</taxon>
        <taxon>Arcidae</taxon>
        <taxon>Tegillarca</taxon>
    </lineage>
</organism>
<dbReference type="Proteomes" id="UP001217089">
    <property type="component" value="Unassembled WGS sequence"/>
</dbReference>
<evidence type="ECO:0000313" key="5">
    <source>
        <dbReference type="Proteomes" id="UP001217089"/>
    </source>
</evidence>
<dbReference type="EMBL" id="JARBDR010000018">
    <property type="protein sequence ID" value="KAJ8322201.1"/>
    <property type="molecule type" value="Genomic_DNA"/>
</dbReference>
<keyword evidence="5" id="KW-1185">Reference proteome</keyword>
<feature type="repeat" description="LDL-receptor class B" evidence="1">
    <location>
        <begin position="669"/>
        <end position="711"/>
    </location>
</feature>
<dbReference type="Pfam" id="PF14670">
    <property type="entry name" value="FXa_inhibition"/>
    <property type="match status" value="1"/>
</dbReference>
<feature type="chain" id="PRO_5046381024" description="EGF-like domain-containing protein" evidence="2">
    <location>
        <begin position="25"/>
        <end position="1140"/>
    </location>
</feature>
<dbReference type="Gene3D" id="2.120.10.30">
    <property type="entry name" value="TolB, C-terminal domain"/>
    <property type="match status" value="3"/>
</dbReference>
<evidence type="ECO:0000313" key="4">
    <source>
        <dbReference type="EMBL" id="KAJ8322201.1"/>
    </source>
</evidence>